<accession>A0A382TT48</accession>
<gene>
    <name evidence="1" type="ORF">METZ01_LOCUS378084</name>
</gene>
<dbReference type="EMBL" id="UINC01138963">
    <property type="protein sequence ID" value="SVD25230.1"/>
    <property type="molecule type" value="Genomic_DNA"/>
</dbReference>
<dbReference type="AlphaFoldDB" id="A0A382TT48"/>
<reference evidence="1" key="1">
    <citation type="submission" date="2018-05" db="EMBL/GenBank/DDBJ databases">
        <authorList>
            <person name="Lanie J.A."/>
            <person name="Ng W.-L."/>
            <person name="Kazmierczak K.M."/>
            <person name="Andrzejewski T.M."/>
            <person name="Davidsen T.M."/>
            <person name="Wayne K.J."/>
            <person name="Tettelin H."/>
            <person name="Glass J.I."/>
            <person name="Rusch D."/>
            <person name="Podicherti R."/>
            <person name="Tsui H.-C.T."/>
            <person name="Winkler M.E."/>
        </authorList>
    </citation>
    <scope>NUCLEOTIDE SEQUENCE</scope>
</reference>
<sequence length="58" mass="6054">MESAIFLALISVLWAILMGCAPAEKAPQNEASGSGQAKEVVQVFGKAAKLDKKPPIVT</sequence>
<name>A0A382TT48_9ZZZZ</name>
<evidence type="ECO:0000313" key="1">
    <source>
        <dbReference type="EMBL" id="SVD25230.1"/>
    </source>
</evidence>
<organism evidence="1">
    <name type="scientific">marine metagenome</name>
    <dbReference type="NCBI Taxonomy" id="408172"/>
    <lineage>
        <taxon>unclassified sequences</taxon>
        <taxon>metagenomes</taxon>
        <taxon>ecological metagenomes</taxon>
    </lineage>
</organism>
<protein>
    <submittedName>
        <fullName evidence="1">Uncharacterized protein</fullName>
    </submittedName>
</protein>
<feature type="non-terminal residue" evidence="1">
    <location>
        <position position="58"/>
    </location>
</feature>
<proteinExistence type="predicted"/>